<reference evidence="2 3" key="1">
    <citation type="submission" date="2024-01" db="EMBL/GenBank/DDBJ databases">
        <title>The genome of the rayed Mediterranean limpet Patella caerulea (Linnaeus, 1758).</title>
        <authorList>
            <person name="Anh-Thu Weber A."/>
            <person name="Halstead-Nussloch G."/>
        </authorList>
    </citation>
    <scope>NUCLEOTIDE SEQUENCE [LARGE SCALE GENOMIC DNA]</scope>
    <source>
        <strain evidence="2">AATW-2023a</strain>
        <tissue evidence="2">Whole specimen</tissue>
    </source>
</reference>
<protein>
    <recommendedName>
        <fullName evidence="1">HD domain-containing protein</fullName>
    </recommendedName>
</protein>
<dbReference type="InterPro" id="IPR006674">
    <property type="entry name" value="HD_domain"/>
</dbReference>
<dbReference type="SUPFAM" id="SSF109604">
    <property type="entry name" value="HD-domain/PDEase-like"/>
    <property type="match status" value="1"/>
</dbReference>
<feature type="domain" description="HD" evidence="1">
    <location>
        <begin position="30"/>
        <end position="110"/>
    </location>
</feature>
<dbReference type="Gene3D" id="1.10.3210.10">
    <property type="entry name" value="Hypothetical protein af1432"/>
    <property type="match status" value="1"/>
</dbReference>
<organism evidence="2 3">
    <name type="scientific">Patella caerulea</name>
    <name type="common">Rayed Mediterranean limpet</name>
    <dbReference type="NCBI Taxonomy" id="87958"/>
    <lineage>
        <taxon>Eukaryota</taxon>
        <taxon>Metazoa</taxon>
        <taxon>Spiralia</taxon>
        <taxon>Lophotrochozoa</taxon>
        <taxon>Mollusca</taxon>
        <taxon>Gastropoda</taxon>
        <taxon>Patellogastropoda</taxon>
        <taxon>Patelloidea</taxon>
        <taxon>Patellidae</taxon>
        <taxon>Patella</taxon>
    </lineage>
</organism>
<comment type="caution">
    <text evidence="2">The sequence shown here is derived from an EMBL/GenBank/DDBJ whole genome shotgun (WGS) entry which is preliminary data.</text>
</comment>
<evidence type="ECO:0000313" key="2">
    <source>
        <dbReference type="EMBL" id="KAK6181133.1"/>
    </source>
</evidence>
<accession>A0AAN8JX32</accession>
<proteinExistence type="predicted"/>
<keyword evidence="3" id="KW-1185">Reference proteome</keyword>
<gene>
    <name evidence="2" type="ORF">SNE40_009061</name>
</gene>
<dbReference type="PANTHER" id="PTHR40202">
    <property type="match status" value="1"/>
</dbReference>
<name>A0AAN8JX32_PATCE</name>
<evidence type="ECO:0000259" key="1">
    <source>
        <dbReference type="Pfam" id="PF01966"/>
    </source>
</evidence>
<dbReference type="AlphaFoldDB" id="A0AAN8JX32"/>
<dbReference type="InterPro" id="IPR052567">
    <property type="entry name" value="OP_Dioxygenase"/>
</dbReference>
<evidence type="ECO:0000313" key="3">
    <source>
        <dbReference type="Proteomes" id="UP001347796"/>
    </source>
</evidence>
<dbReference type="Proteomes" id="UP001347796">
    <property type="component" value="Unassembled WGS sequence"/>
</dbReference>
<dbReference type="EMBL" id="JAZGQO010000007">
    <property type="protein sequence ID" value="KAK6181133.1"/>
    <property type="molecule type" value="Genomic_DNA"/>
</dbReference>
<sequence>MTEKAVDDIIRLFNLYGETNYLGESVSKTQHMIQCGRLAQQHMNNLQVTVGALLHDIGHLIGIDRNTVSMVTDDQDLGAKDHDTIGGNYLRELCFPSLVCELVSGHVQAKRYLVYKDKKYYESE</sequence>
<dbReference type="PANTHER" id="PTHR40202:SF1">
    <property type="entry name" value="HD DOMAIN-CONTAINING PROTEIN"/>
    <property type="match status" value="1"/>
</dbReference>
<dbReference type="Pfam" id="PF01966">
    <property type="entry name" value="HD"/>
    <property type="match status" value="1"/>
</dbReference>